<dbReference type="Gene3D" id="3.30.70.1170">
    <property type="entry name" value="Sun protein, domain 3"/>
    <property type="match status" value="1"/>
</dbReference>
<evidence type="ECO:0000313" key="17">
    <source>
        <dbReference type="Proteomes" id="UP000182135"/>
    </source>
</evidence>
<keyword evidence="17" id="KW-1185">Reference proteome</keyword>
<comment type="function">
    <text evidence="1">Specifically methylates the cytosine at position 967 (m5C967) of 16S rRNA.</text>
</comment>
<dbReference type="GO" id="GO:0005737">
    <property type="term" value="C:cytoplasm"/>
    <property type="evidence" value="ECO:0007669"/>
    <property type="project" value="UniProtKB-SubCell"/>
</dbReference>
<dbReference type="FunFam" id="1.10.940.10:FF:000006">
    <property type="entry name" value="16S rRNA (Cytosine(967)-C(5))-methyltransferase RsmB"/>
    <property type="match status" value="1"/>
</dbReference>
<dbReference type="Gene3D" id="1.10.940.10">
    <property type="entry name" value="NusB-like"/>
    <property type="match status" value="1"/>
</dbReference>
<evidence type="ECO:0000256" key="12">
    <source>
        <dbReference type="ARBA" id="ARBA00047283"/>
    </source>
</evidence>
<dbReference type="InterPro" id="IPR054728">
    <property type="entry name" value="RsmB-like_ferredoxin"/>
</dbReference>
<dbReference type="PROSITE" id="PS51686">
    <property type="entry name" value="SAM_MT_RSMB_NOP"/>
    <property type="match status" value="1"/>
</dbReference>
<evidence type="ECO:0000256" key="4">
    <source>
        <dbReference type="ARBA" id="ARBA00022490"/>
    </source>
</evidence>
<dbReference type="Pfam" id="PF22458">
    <property type="entry name" value="RsmF-B_ferredox"/>
    <property type="match status" value="1"/>
</dbReference>
<name>A0A1I2JFK9_9CLOT</name>
<gene>
    <name evidence="15" type="ORF">DBY38_07065</name>
    <name evidence="16" type="ORF">SAMN04487885_101284</name>
</gene>
<dbReference type="EMBL" id="FOOE01000001">
    <property type="protein sequence ID" value="SFF51451.1"/>
    <property type="molecule type" value="Genomic_DNA"/>
</dbReference>
<dbReference type="FunFam" id="3.30.70.1170:FF:000003">
    <property type="entry name" value="16S rRNA (Cytosine(967)-C(5))-methyltransferase RsmB"/>
    <property type="match status" value="1"/>
</dbReference>
<protein>
    <recommendedName>
        <fullName evidence="3">16S rRNA (cytosine(967)-C(5))-methyltransferase</fullName>
        <ecNumber evidence="3">2.1.1.176</ecNumber>
    </recommendedName>
    <alternativeName>
        <fullName evidence="10">16S rRNA m5C967 methyltransferase</fullName>
    </alternativeName>
    <alternativeName>
        <fullName evidence="11">rRNA (cytosine-C(5)-)-methyltransferase RsmB</fullName>
    </alternativeName>
</protein>
<keyword evidence="6 13" id="KW-0489">Methyltransferase</keyword>
<dbReference type="EC" id="2.1.1.176" evidence="3"/>
<dbReference type="OrthoDB" id="9810297at2"/>
<dbReference type="Pfam" id="PF01189">
    <property type="entry name" value="Methyltr_RsmB-F"/>
    <property type="match status" value="1"/>
</dbReference>
<proteinExistence type="inferred from homology"/>
<dbReference type="NCBIfam" id="NF011494">
    <property type="entry name" value="PRK14902.1"/>
    <property type="match status" value="1"/>
</dbReference>
<dbReference type="PANTHER" id="PTHR22807">
    <property type="entry name" value="NOP2 YEAST -RELATED NOL1/NOP2/FMU SUN DOMAIN-CONTAINING"/>
    <property type="match status" value="1"/>
</dbReference>
<dbReference type="PANTHER" id="PTHR22807:SF53">
    <property type="entry name" value="RIBOSOMAL RNA SMALL SUBUNIT METHYLTRANSFERASE B-RELATED"/>
    <property type="match status" value="1"/>
</dbReference>
<dbReference type="InterPro" id="IPR001678">
    <property type="entry name" value="MeTrfase_RsmB-F_NOP2_dom"/>
</dbReference>
<evidence type="ECO:0000313" key="15">
    <source>
        <dbReference type="EMBL" id="PWL53483.1"/>
    </source>
</evidence>
<dbReference type="GO" id="GO:0003723">
    <property type="term" value="F:RNA binding"/>
    <property type="evidence" value="ECO:0007669"/>
    <property type="project" value="UniProtKB-UniRule"/>
</dbReference>
<dbReference type="EMBL" id="QAMZ01000036">
    <property type="protein sequence ID" value="PWL53483.1"/>
    <property type="molecule type" value="Genomic_DNA"/>
</dbReference>
<accession>A0A1I2JFK9</accession>
<keyword evidence="5" id="KW-0698">rRNA processing</keyword>
<keyword evidence="9 13" id="KW-0694">RNA-binding</keyword>
<dbReference type="InterPro" id="IPR029063">
    <property type="entry name" value="SAM-dependent_MTases_sf"/>
</dbReference>
<evidence type="ECO:0000256" key="13">
    <source>
        <dbReference type="PROSITE-ProRule" id="PRU01023"/>
    </source>
</evidence>
<dbReference type="InterPro" id="IPR006027">
    <property type="entry name" value="NusB_RsmB_TIM44"/>
</dbReference>
<evidence type="ECO:0000256" key="3">
    <source>
        <dbReference type="ARBA" id="ARBA00012140"/>
    </source>
</evidence>
<dbReference type="STRING" id="1529.SAMN04487885_101284"/>
<feature type="active site" description="Nucleophile" evidence="13">
    <location>
        <position position="378"/>
    </location>
</feature>
<evidence type="ECO:0000256" key="7">
    <source>
        <dbReference type="ARBA" id="ARBA00022679"/>
    </source>
</evidence>
<sequence>MNSRLVAINVLIEVFDKEGYSNIALNKALNKYPLNDKDKGLVTEIVYGTIKYRYTIDKILSKYVDRDLSKVQPEILNILRISIYQFRYLDKVPDYAVVNESVSLAKKISIKASKFVNGILRSYLRNPFSELETNNYIEKLCFDYSYPKWMVELFTKQYGKEKTEDILKGLNSTPMMTVRVNPLKISYDEAFNLLEEKGYELEEGYICPEAICIHKGSSIENNELFNKGYITVQDESAMIVSPLMEPEERQVFFDLCSAPGGKTTHLGELLNNTGKVYAFDIHNHKLKLIKDNSERLGLKNIALNEMDSTKLNVNYINSADGVLLDVPCSGLGIIRKKPEIKWSKSLKSLKDLIKIQRAIMDNGAEYLKDGGTLIYSTCTLNKGENEENIKWFLQKHKNFKLEKIFFGNAENIIYSEEGYVTLLPNKYMDGFFVAKLKKDKRS</sequence>
<dbReference type="GO" id="GO:0008649">
    <property type="term" value="F:rRNA methyltransferase activity"/>
    <property type="evidence" value="ECO:0007669"/>
    <property type="project" value="InterPro"/>
</dbReference>
<evidence type="ECO:0000256" key="10">
    <source>
        <dbReference type="ARBA" id="ARBA00030399"/>
    </source>
</evidence>
<evidence type="ECO:0000313" key="16">
    <source>
        <dbReference type="EMBL" id="SFF51451.1"/>
    </source>
</evidence>
<dbReference type="PRINTS" id="PR02008">
    <property type="entry name" value="RCMTFAMILY"/>
</dbReference>
<evidence type="ECO:0000256" key="5">
    <source>
        <dbReference type="ARBA" id="ARBA00022552"/>
    </source>
</evidence>
<dbReference type="InterPro" id="IPR049560">
    <property type="entry name" value="MeTrfase_RsmB-F_NOP2_cat"/>
</dbReference>
<dbReference type="FunFam" id="3.40.50.150:FF:000022">
    <property type="entry name" value="Ribosomal RNA small subunit methyltransferase B"/>
    <property type="match status" value="1"/>
</dbReference>
<dbReference type="GeneID" id="90544608"/>
<dbReference type="RefSeq" id="WP_027638159.1">
    <property type="nucleotide sequence ID" value="NZ_BAAACD010000019.1"/>
</dbReference>
<evidence type="ECO:0000256" key="11">
    <source>
        <dbReference type="ARBA" id="ARBA00031088"/>
    </source>
</evidence>
<dbReference type="AlphaFoldDB" id="A0A1I2JFK9"/>
<keyword evidence="8 13" id="KW-0949">S-adenosyl-L-methionine</keyword>
<evidence type="ECO:0000256" key="9">
    <source>
        <dbReference type="ARBA" id="ARBA00022884"/>
    </source>
</evidence>
<dbReference type="NCBIfam" id="TIGR00563">
    <property type="entry name" value="rsmB"/>
    <property type="match status" value="1"/>
</dbReference>
<evidence type="ECO:0000259" key="14">
    <source>
        <dbReference type="PROSITE" id="PS51686"/>
    </source>
</evidence>
<feature type="binding site" evidence="13">
    <location>
        <position position="325"/>
    </location>
    <ligand>
        <name>S-adenosyl-L-methionine</name>
        <dbReference type="ChEBI" id="CHEBI:59789"/>
    </ligand>
</feature>
<evidence type="ECO:0000256" key="8">
    <source>
        <dbReference type="ARBA" id="ARBA00022691"/>
    </source>
</evidence>
<dbReference type="eggNOG" id="COG0781">
    <property type="taxonomic scope" value="Bacteria"/>
</dbReference>
<dbReference type="eggNOG" id="COG0144">
    <property type="taxonomic scope" value="Bacteria"/>
</dbReference>
<comment type="catalytic activity">
    <reaction evidence="12">
        <text>cytidine(967) in 16S rRNA + S-adenosyl-L-methionine = 5-methylcytidine(967) in 16S rRNA + S-adenosyl-L-homocysteine + H(+)</text>
        <dbReference type="Rhea" id="RHEA:42748"/>
        <dbReference type="Rhea" id="RHEA-COMP:10219"/>
        <dbReference type="Rhea" id="RHEA-COMP:10220"/>
        <dbReference type="ChEBI" id="CHEBI:15378"/>
        <dbReference type="ChEBI" id="CHEBI:57856"/>
        <dbReference type="ChEBI" id="CHEBI:59789"/>
        <dbReference type="ChEBI" id="CHEBI:74483"/>
        <dbReference type="ChEBI" id="CHEBI:82748"/>
        <dbReference type="EC" id="2.1.1.176"/>
    </reaction>
</comment>
<keyword evidence="4" id="KW-0963">Cytoplasm</keyword>
<organism evidence="16 17">
    <name type="scientific">Clostridium cadaveris</name>
    <dbReference type="NCBI Taxonomy" id="1529"/>
    <lineage>
        <taxon>Bacteria</taxon>
        <taxon>Bacillati</taxon>
        <taxon>Bacillota</taxon>
        <taxon>Clostridia</taxon>
        <taxon>Eubacteriales</taxon>
        <taxon>Clostridiaceae</taxon>
        <taxon>Clostridium</taxon>
    </lineage>
</organism>
<dbReference type="InterPro" id="IPR023267">
    <property type="entry name" value="RCMT"/>
</dbReference>
<feature type="binding site" evidence="13">
    <location>
        <position position="280"/>
    </location>
    <ligand>
        <name>S-adenosyl-L-methionine</name>
        <dbReference type="ChEBI" id="CHEBI:59789"/>
    </ligand>
</feature>
<evidence type="ECO:0000256" key="2">
    <source>
        <dbReference type="ARBA" id="ARBA00004496"/>
    </source>
</evidence>
<dbReference type="Gene3D" id="3.40.50.150">
    <property type="entry name" value="Vaccinia Virus protein VP39"/>
    <property type="match status" value="1"/>
</dbReference>
<keyword evidence="7 13" id="KW-0808">Transferase</keyword>
<comment type="subcellular location">
    <subcellularLocation>
        <location evidence="2">Cytoplasm</location>
    </subcellularLocation>
</comment>
<dbReference type="InterPro" id="IPR004573">
    <property type="entry name" value="rRNA_ssu_MeTfrase_B"/>
</dbReference>
<dbReference type="Pfam" id="PF01029">
    <property type="entry name" value="NusB"/>
    <property type="match status" value="1"/>
</dbReference>
<feature type="domain" description="SAM-dependent MTase RsmB/NOP-type" evidence="14">
    <location>
        <begin position="166"/>
        <end position="439"/>
    </location>
</feature>
<reference evidence="15 18" key="2">
    <citation type="submission" date="2018-03" db="EMBL/GenBank/DDBJ databases">
        <title>The uncultured portion of the human microbiome is neutrally assembled.</title>
        <authorList>
            <person name="Jeraldo P."/>
            <person name="Boardman L."/>
            <person name="White B.A."/>
            <person name="Nelson H."/>
            <person name="Goldenfeld N."/>
            <person name="Chia N."/>
        </authorList>
    </citation>
    <scope>NUCLEOTIDE SEQUENCE [LARGE SCALE GENOMIC DNA]</scope>
    <source>
        <strain evidence="15">CIM:MAG 903</strain>
    </source>
</reference>
<feature type="binding site" evidence="13">
    <location>
        <begin position="256"/>
        <end position="262"/>
    </location>
    <ligand>
        <name>S-adenosyl-L-methionine</name>
        <dbReference type="ChEBI" id="CHEBI:59789"/>
    </ligand>
</feature>
<evidence type="ECO:0000256" key="1">
    <source>
        <dbReference type="ARBA" id="ARBA00002724"/>
    </source>
</evidence>
<dbReference type="SUPFAM" id="SSF48013">
    <property type="entry name" value="NusB-like"/>
    <property type="match status" value="1"/>
</dbReference>
<dbReference type="Proteomes" id="UP000246114">
    <property type="component" value="Unassembled WGS sequence"/>
</dbReference>
<comment type="similarity">
    <text evidence="13">Belongs to the class I-like SAM-binding methyltransferase superfamily. RsmB/NOP family.</text>
</comment>
<feature type="binding site" evidence="13">
    <location>
        <position position="307"/>
    </location>
    <ligand>
        <name>S-adenosyl-L-methionine</name>
        <dbReference type="ChEBI" id="CHEBI:59789"/>
    </ligand>
</feature>
<evidence type="ECO:0000313" key="18">
    <source>
        <dbReference type="Proteomes" id="UP000246114"/>
    </source>
</evidence>
<evidence type="ECO:0000256" key="6">
    <source>
        <dbReference type="ARBA" id="ARBA00022603"/>
    </source>
</evidence>
<dbReference type="GO" id="GO:0006355">
    <property type="term" value="P:regulation of DNA-templated transcription"/>
    <property type="evidence" value="ECO:0007669"/>
    <property type="project" value="InterPro"/>
</dbReference>
<reference evidence="16 17" key="1">
    <citation type="submission" date="2016-10" db="EMBL/GenBank/DDBJ databases">
        <authorList>
            <person name="de Groot N.N."/>
        </authorList>
    </citation>
    <scope>NUCLEOTIDE SEQUENCE [LARGE SCALE GENOMIC DNA]</scope>
    <source>
        <strain evidence="16 17">NLAE-zl-G419</strain>
    </source>
</reference>
<dbReference type="InterPro" id="IPR035926">
    <property type="entry name" value="NusB-like_sf"/>
</dbReference>
<dbReference type="Proteomes" id="UP000182135">
    <property type="component" value="Unassembled WGS sequence"/>
</dbReference>
<dbReference type="SUPFAM" id="SSF53335">
    <property type="entry name" value="S-adenosyl-L-methionine-dependent methyltransferases"/>
    <property type="match status" value="1"/>
</dbReference>